<dbReference type="WBParaSite" id="Gr19_v10_g10162.t1">
    <property type="protein sequence ID" value="Gr19_v10_g10162.t1"/>
    <property type="gene ID" value="Gr19_v10_g10162"/>
</dbReference>
<keyword evidence="1" id="KW-1133">Transmembrane helix</keyword>
<feature type="transmembrane region" description="Helical" evidence="1">
    <location>
        <begin position="50"/>
        <end position="73"/>
    </location>
</feature>
<reference evidence="3" key="1">
    <citation type="submission" date="2022-11" db="UniProtKB">
        <authorList>
            <consortium name="WormBaseParasite"/>
        </authorList>
    </citation>
    <scope>IDENTIFICATION</scope>
</reference>
<dbReference type="AlphaFoldDB" id="A0A914GT59"/>
<proteinExistence type="predicted"/>
<accession>A0A914GT59</accession>
<name>A0A914GT59_GLORO</name>
<evidence type="ECO:0000313" key="2">
    <source>
        <dbReference type="Proteomes" id="UP000887572"/>
    </source>
</evidence>
<keyword evidence="1" id="KW-0812">Transmembrane</keyword>
<protein>
    <submittedName>
        <fullName evidence="3">Uncharacterized protein</fullName>
    </submittedName>
</protein>
<evidence type="ECO:0000256" key="1">
    <source>
        <dbReference type="SAM" id="Phobius"/>
    </source>
</evidence>
<sequence>MDLLKTPNPRKEGKFVTEKRCACRTSQLNAIKFNKVQCNVMSQPNKNCEIFCYALFFFTIFFGPLALLIAVSYGSGMTMWYISFALFSGSLTIILTIACAVLVEFTHTALEVLYKCRTCGHQVHVTYEVLLDFRSRSGGEIFNAYGRYTRMCHEPKPLSLKTTAFDDLTLDETIDQTPALSRSSNALQGCHANTIIE</sequence>
<keyword evidence="2" id="KW-1185">Reference proteome</keyword>
<evidence type="ECO:0000313" key="3">
    <source>
        <dbReference type="WBParaSite" id="Gr19_v10_g10162.t1"/>
    </source>
</evidence>
<keyword evidence="1" id="KW-0472">Membrane</keyword>
<dbReference type="Proteomes" id="UP000887572">
    <property type="component" value="Unplaced"/>
</dbReference>
<organism evidence="2 3">
    <name type="scientific">Globodera rostochiensis</name>
    <name type="common">Golden nematode worm</name>
    <name type="synonym">Heterodera rostochiensis</name>
    <dbReference type="NCBI Taxonomy" id="31243"/>
    <lineage>
        <taxon>Eukaryota</taxon>
        <taxon>Metazoa</taxon>
        <taxon>Ecdysozoa</taxon>
        <taxon>Nematoda</taxon>
        <taxon>Chromadorea</taxon>
        <taxon>Rhabditida</taxon>
        <taxon>Tylenchina</taxon>
        <taxon>Tylenchomorpha</taxon>
        <taxon>Tylenchoidea</taxon>
        <taxon>Heteroderidae</taxon>
        <taxon>Heteroderinae</taxon>
        <taxon>Globodera</taxon>
    </lineage>
</organism>
<feature type="transmembrane region" description="Helical" evidence="1">
    <location>
        <begin position="79"/>
        <end position="103"/>
    </location>
</feature>